<dbReference type="EMBL" id="AUZX01001806">
    <property type="protein sequence ID" value="EQD78098.1"/>
    <property type="molecule type" value="Genomic_DNA"/>
</dbReference>
<reference evidence="2" key="2">
    <citation type="journal article" date="2014" name="ISME J.">
        <title>Microbial stratification in low pH oxic and suboxic macroscopic growths along an acid mine drainage.</title>
        <authorList>
            <person name="Mendez-Garcia C."/>
            <person name="Mesa V."/>
            <person name="Sprenger R.R."/>
            <person name="Richter M."/>
            <person name="Diez M.S."/>
            <person name="Solano J."/>
            <person name="Bargiela R."/>
            <person name="Golyshina O.V."/>
            <person name="Manteca A."/>
            <person name="Ramos J.L."/>
            <person name="Gallego J.R."/>
            <person name="Llorente I."/>
            <person name="Martins Dos Santos V.A."/>
            <person name="Jensen O.N."/>
            <person name="Pelaez A.I."/>
            <person name="Sanchez J."/>
            <person name="Ferrer M."/>
        </authorList>
    </citation>
    <scope>NUCLEOTIDE SEQUENCE</scope>
</reference>
<evidence type="ECO:0000313" key="2">
    <source>
        <dbReference type="EMBL" id="EQD78098.1"/>
    </source>
</evidence>
<dbReference type="PANTHER" id="PTHR11670">
    <property type="entry name" value="ACONITASE/IRON-RESPONSIVE ELEMENT FAMILY MEMBER"/>
    <property type="match status" value="1"/>
</dbReference>
<dbReference type="InterPro" id="IPR006249">
    <property type="entry name" value="Aconitase/IRP2"/>
</dbReference>
<dbReference type="AlphaFoldDB" id="T1CA88"/>
<accession>T1CA88</accession>
<dbReference type="Gene3D" id="3.20.19.10">
    <property type="entry name" value="Aconitase, domain 4"/>
    <property type="match status" value="1"/>
</dbReference>
<evidence type="ECO:0000259" key="1">
    <source>
        <dbReference type="Pfam" id="PF00694"/>
    </source>
</evidence>
<protein>
    <submittedName>
        <fullName evidence="2">Aconitate hydratase 1</fullName>
    </submittedName>
</protein>
<proteinExistence type="predicted"/>
<dbReference type="InterPro" id="IPR000573">
    <property type="entry name" value="AconitaseA/IPMdHydase_ssu_swvl"/>
</dbReference>
<organism evidence="2">
    <name type="scientific">mine drainage metagenome</name>
    <dbReference type="NCBI Taxonomy" id="410659"/>
    <lineage>
        <taxon>unclassified sequences</taxon>
        <taxon>metagenomes</taxon>
        <taxon>ecological metagenomes</taxon>
    </lineage>
</organism>
<dbReference type="Pfam" id="PF00694">
    <property type="entry name" value="Aconitase_C"/>
    <property type="match status" value="1"/>
</dbReference>
<sequence>MLGDSVTTDHISPAGSIARNSAAARYLEQQGVQPKDFNSYGARRGNHEVMVRGTFANIRLRNQLVPGVEGGVTVHLPSGEQASIYDTAMRYKTDGTPLIVLAGKEYGTGSSRDWAAKGRCCSACAR</sequence>
<reference evidence="2" key="1">
    <citation type="submission" date="2013-08" db="EMBL/GenBank/DDBJ databases">
        <authorList>
            <person name="Mendez C."/>
            <person name="Richter M."/>
            <person name="Ferrer M."/>
            <person name="Sanchez J."/>
        </authorList>
    </citation>
    <scope>NUCLEOTIDE SEQUENCE</scope>
</reference>
<comment type="caution">
    <text evidence="2">The sequence shown here is derived from an EMBL/GenBank/DDBJ whole genome shotgun (WGS) entry which is preliminary data.</text>
</comment>
<name>T1CA88_9ZZZZ</name>
<gene>
    <name evidence="2" type="ORF">B1A_02426</name>
</gene>
<dbReference type="SUPFAM" id="SSF52016">
    <property type="entry name" value="LeuD/IlvD-like"/>
    <property type="match status" value="1"/>
</dbReference>
<feature type="domain" description="Aconitase A/isopropylmalate dehydratase small subunit swivel" evidence="1">
    <location>
        <begin position="24"/>
        <end position="118"/>
    </location>
</feature>
<dbReference type="InterPro" id="IPR015928">
    <property type="entry name" value="Aconitase/3IPM_dehydase_swvl"/>
</dbReference>